<evidence type="ECO:0000313" key="3">
    <source>
        <dbReference type="Proteomes" id="UP000004834"/>
    </source>
</evidence>
<evidence type="ECO:0008006" key="4">
    <source>
        <dbReference type="Google" id="ProtNLM"/>
    </source>
</evidence>
<dbReference type="RefSeq" id="WP_006263347.1">
    <property type="nucleotide sequence ID" value="NZ_JH590837.1"/>
</dbReference>
<comment type="caution">
    <text evidence="2">The sequence shown here is derived from an EMBL/GenBank/DDBJ whole genome shotgun (WGS) entry which is preliminary data.</text>
</comment>
<dbReference type="AlphaFoldDB" id="A0AAV3F314"/>
<organism evidence="2 3">
    <name type="scientific">Myroides odoratimimus CIP 101113</name>
    <dbReference type="NCBI Taxonomy" id="883154"/>
    <lineage>
        <taxon>Bacteria</taxon>
        <taxon>Pseudomonadati</taxon>
        <taxon>Bacteroidota</taxon>
        <taxon>Flavobacteriia</taxon>
        <taxon>Flavobacteriales</taxon>
        <taxon>Flavobacteriaceae</taxon>
        <taxon>Myroides</taxon>
    </lineage>
</organism>
<dbReference type="EMBL" id="AGEE01000017">
    <property type="protein sequence ID" value="EHO12339.1"/>
    <property type="molecule type" value="Genomic_DNA"/>
</dbReference>
<feature type="coiled-coil region" evidence="1">
    <location>
        <begin position="207"/>
        <end position="241"/>
    </location>
</feature>
<reference evidence="2 3" key="1">
    <citation type="submission" date="2011-11" db="EMBL/GenBank/DDBJ databases">
        <title>The Genome Sequence of Myroides odoratimimus CIP 101113.</title>
        <authorList>
            <person name="Earl A."/>
            <person name="Ward D."/>
            <person name="Feldgarden M."/>
            <person name="Gevers D."/>
            <person name="Huys G."/>
            <person name="Young S.K."/>
            <person name="Zeng Q."/>
            <person name="Gargeya S."/>
            <person name="Fitzgerald M."/>
            <person name="Haas B."/>
            <person name="Abouelleil A."/>
            <person name="Alvarado L."/>
            <person name="Arachchi H.M."/>
            <person name="Berlin A."/>
            <person name="Brown A."/>
            <person name="Chapman S.B."/>
            <person name="Chen Z."/>
            <person name="Dunbar C."/>
            <person name="Freedman E."/>
            <person name="Gearin G."/>
            <person name="Goldberg J."/>
            <person name="Griggs A."/>
            <person name="Gujja S."/>
            <person name="Heiman D."/>
            <person name="Howarth C."/>
            <person name="Larson L."/>
            <person name="Lui A."/>
            <person name="MacDonald P.J.P."/>
            <person name="Montmayeur A."/>
            <person name="Murphy C."/>
            <person name="Neiman D."/>
            <person name="Pearson M."/>
            <person name="Priest M."/>
            <person name="Roberts A."/>
            <person name="Saif S."/>
            <person name="Shea T."/>
            <person name="Shenoy N."/>
            <person name="Sisk P."/>
            <person name="Stolte C."/>
            <person name="Sykes S."/>
            <person name="Wortman J."/>
            <person name="Nusbaum C."/>
            <person name="Birren B."/>
        </authorList>
    </citation>
    <scope>NUCLEOTIDE SEQUENCE [LARGE SCALE GENOMIC DNA]</scope>
    <source>
        <strain evidence="2 3">CIP 101113</strain>
    </source>
</reference>
<sequence>GSTKVIDISSVVKAHETVTSLVNNNDGTYTYFNESSFDKDGVLKQDAVGVSFSTNSSSGGGSTWNKVSTINSSFDPAEDVYRTGKVLVGVDASTSLPENLKENVDLFVEGSIQTKGKFFTTNSVYADYVFEKYFLGDSSIKTTYEFNSLDYVKAFVSKHYHLPGVTPIGELEKDSYGYQFDLSELTIQQLEKIEELFLHAIEFDERLNKKDEKINNLIDSNRKLIEKNIEFESRLEQLESKLNNR</sequence>
<keyword evidence="1" id="KW-0175">Coiled coil</keyword>
<protein>
    <recommendedName>
        <fullName evidence="4">Peptidase S74 domain-containing protein</fullName>
    </recommendedName>
</protein>
<accession>A0AAV3F314</accession>
<gene>
    <name evidence="2" type="ORF">HMPREF9715_01494</name>
</gene>
<dbReference type="Proteomes" id="UP000004834">
    <property type="component" value="Unassembled WGS sequence"/>
</dbReference>
<name>A0AAV3F314_9FLAO</name>
<evidence type="ECO:0000313" key="2">
    <source>
        <dbReference type="EMBL" id="EHO12339.1"/>
    </source>
</evidence>
<proteinExistence type="predicted"/>
<feature type="non-terminal residue" evidence="2">
    <location>
        <position position="1"/>
    </location>
</feature>
<evidence type="ECO:0000256" key="1">
    <source>
        <dbReference type="SAM" id="Coils"/>
    </source>
</evidence>